<sequence>MTGTSDMETAQHEAFLKGLRDLFAMLVEMDYLQSDDVSYPPHGDLTVEALGAAGLEQEAVELIACMPMLNGELCEREADFGHGVELAPSASGVSYLSSQGIELARQDARTDDEQLKPWMVRIARSNGVRGKDIVYDLLDGNMIEWNYEGTWQTVRQTPVENYFQRWIENLRSLECLPWHDGFGYVIHARPTGYEAHLANPSKTLEDVQLRHLSLSTAGITPPSIDEMFNDHIEILKAEHNIFWSKRRLYEEAGRNRNFNHQKFRASREEYEQRFREATSLARVRPKGQSIYNIEHGRQLREWYRLMAREHGV</sequence>
<comment type="caution">
    <text evidence="1">The sequence shown here is derived from an EMBL/GenBank/DDBJ whole genome shotgun (WGS) entry which is preliminary data.</text>
</comment>
<reference evidence="1 2" key="1">
    <citation type="journal article" date="2023" name="G3 (Bethesda)">
        <title>A chromosome-level genome assembly of Zasmidium syzygii isolated from banana leaves.</title>
        <authorList>
            <person name="van Westerhoven A.C."/>
            <person name="Mehrabi R."/>
            <person name="Talebi R."/>
            <person name="Steentjes M.B.F."/>
            <person name="Corcolon B."/>
            <person name="Chong P.A."/>
            <person name="Kema G.H.J."/>
            <person name="Seidl M.F."/>
        </authorList>
    </citation>
    <scope>NUCLEOTIDE SEQUENCE [LARGE SCALE GENOMIC DNA]</scope>
    <source>
        <strain evidence="1 2">P124</strain>
    </source>
</reference>
<evidence type="ECO:0000313" key="1">
    <source>
        <dbReference type="EMBL" id="KAK4508817.1"/>
    </source>
</evidence>
<proteinExistence type="predicted"/>
<gene>
    <name evidence="1" type="ORF">PRZ48_002556</name>
</gene>
<organism evidence="1 2">
    <name type="scientific">Zasmidium cellare</name>
    <name type="common">Wine cellar mold</name>
    <name type="synonym">Racodium cellare</name>
    <dbReference type="NCBI Taxonomy" id="395010"/>
    <lineage>
        <taxon>Eukaryota</taxon>
        <taxon>Fungi</taxon>
        <taxon>Dikarya</taxon>
        <taxon>Ascomycota</taxon>
        <taxon>Pezizomycotina</taxon>
        <taxon>Dothideomycetes</taxon>
        <taxon>Dothideomycetidae</taxon>
        <taxon>Mycosphaerellales</taxon>
        <taxon>Mycosphaerellaceae</taxon>
        <taxon>Zasmidium</taxon>
    </lineage>
</organism>
<evidence type="ECO:0000313" key="2">
    <source>
        <dbReference type="Proteomes" id="UP001305779"/>
    </source>
</evidence>
<name>A0ABR0F4I4_ZASCE</name>
<protein>
    <submittedName>
        <fullName evidence="1">Uncharacterized protein</fullName>
    </submittedName>
</protein>
<accession>A0ABR0F4I4</accession>
<keyword evidence="2" id="KW-1185">Reference proteome</keyword>
<dbReference type="EMBL" id="JAXOVC010000001">
    <property type="protein sequence ID" value="KAK4508817.1"/>
    <property type="molecule type" value="Genomic_DNA"/>
</dbReference>
<dbReference type="Proteomes" id="UP001305779">
    <property type="component" value="Unassembled WGS sequence"/>
</dbReference>